<dbReference type="PANTHER" id="PTHR24171">
    <property type="entry name" value="ANKYRIN REPEAT DOMAIN-CONTAINING PROTEIN 39-RELATED"/>
    <property type="match status" value="1"/>
</dbReference>
<feature type="domain" description="CHAT" evidence="5">
    <location>
        <begin position="650"/>
        <end position="903"/>
    </location>
</feature>
<dbReference type="InterPro" id="IPR024983">
    <property type="entry name" value="CHAT_dom"/>
</dbReference>
<feature type="repeat" description="ANK" evidence="3">
    <location>
        <begin position="981"/>
        <end position="1013"/>
    </location>
</feature>
<feature type="coiled-coil region" evidence="4">
    <location>
        <begin position="368"/>
        <end position="395"/>
    </location>
</feature>
<feature type="repeat" description="ANK" evidence="3">
    <location>
        <begin position="948"/>
        <end position="976"/>
    </location>
</feature>
<gene>
    <name evidence="6" type="ORF">GP486_000528</name>
</gene>
<evidence type="ECO:0000256" key="2">
    <source>
        <dbReference type="ARBA" id="ARBA00023043"/>
    </source>
</evidence>
<organism evidence="6 7">
    <name type="scientific">Trichoglossum hirsutum</name>
    <dbReference type="NCBI Taxonomy" id="265104"/>
    <lineage>
        <taxon>Eukaryota</taxon>
        <taxon>Fungi</taxon>
        <taxon>Dikarya</taxon>
        <taxon>Ascomycota</taxon>
        <taxon>Pezizomycotina</taxon>
        <taxon>Geoglossomycetes</taxon>
        <taxon>Geoglossales</taxon>
        <taxon>Geoglossaceae</taxon>
        <taxon>Trichoglossum</taxon>
    </lineage>
</organism>
<dbReference type="EMBL" id="JAGHQM010000037">
    <property type="protein sequence ID" value="KAH0566063.1"/>
    <property type="molecule type" value="Genomic_DNA"/>
</dbReference>
<evidence type="ECO:0000256" key="3">
    <source>
        <dbReference type="PROSITE-ProRule" id="PRU00023"/>
    </source>
</evidence>
<dbReference type="Proteomes" id="UP000750711">
    <property type="component" value="Unassembled WGS sequence"/>
</dbReference>
<evidence type="ECO:0000313" key="6">
    <source>
        <dbReference type="EMBL" id="KAH0566063.1"/>
    </source>
</evidence>
<dbReference type="Pfam" id="PF12796">
    <property type="entry name" value="Ank_2"/>
    <property type="match status" value="1"/>
</dbReference>
<keyword evidence="4" id="KW-0175">Coiled coil</keyword>
<proteinExistence type="predicted"/>
<dbReference type="PROSITE" id="PS50088">
    <property type="entry name" value="ANK_REPEAT"/>
    <property type="match status" value="2"/>
</dbReference>
<keyword evidence="2 3" id="KW-0040">ANK repeat</keyword>
<sequence>MKTAGWSCSRSPLEEVKFMMDSTTHTNLWPPTSYGSHRTLYQNLPESDVERLEKAIFLRMVHDYEGSLSIFADLDERMGNHPAVALEHGLTLCDYMKYDEACGAFQKALDCAEQEMPLALGLYERLLFRLCRDGAKMHLNTTLANMWVTMKDTREGLRILSSLDAYTDVQVHCVAIYYGDNVPEEIDTRSDSGVKDTDIDRTMDGIFFRGGKPVSTAQWEATFDILHRWLLRAPYIERQRNYAIGLLQRFRTASVTEFIHAGDVIGFQEAFSTEAKRFRELYAAFPGDAQDMFTDVHHWLLEISLLIEASSGEPDQLQKALEAQMQFLEYSRQSQQLSIQASAHAAIAHTCWSKSSSSPDVGEMWNAATQAFEHLNAAEELYDELRRDVLQQRGLDGAKEARLFSDKPKCDILQQRGLDRVKEALLFSDEFSLGEAHAVNSMVGRVYAWAIEISEQVGIVKPRARGMMWEWIQRAKGRTISEFTGVGPVIPARPGDPRGLSEMAQELLQEEERLVDRLLRTPLLDRFPVRQALSAVREEQVKLPELQHIADFPGRNPILLEDLACISEMARENVVFVDWYFDGHRFSMVTVSQGVPKPHLLDLSLPHVLGEVLGDLFSSHSYAGTLLDTPKAHSMLLRLNSFVAPIAEVSKPGDLIVLCLSSLLHLIPLHALEVDGELFIRRNPVVYCHNLSSLRSNFLTRQSHDADSSTPGKFALFGDPRGEDLGREAVDSLGKKLHTPIQLFEQSTCGAVSAALADLRLFHYQGHMKSNTEDAMEHALLLHDGPLSARDIFKPDKSRAPYHATLLGCGSGRAECHSLDDLIGVVSALLRQGAASAVSTLWETHDDDATIFSRVFYEDFGTSPGLRTQVIHYAKAAQKASLAILDSEGRSNLYHWAPFVFHGCWLSRVLPEVRTGETFVPEELHLAAEKGDVSQFQRLLRLRTTQDAKDTALLEATRNGHVAVVSMLIRAGANVNFSIVPGETPLNIAATNDQADVIRVLLDNGANILARGAHGDTAVHTAVRKGSTAAVAELSRRMGGAASTVLNDEGKSAQTIAIEKGDDLRAIAVSLEEIYGPMSFDSPEEANEKLEEIKSWIIEDAWVRLPP</sequence>
<comment type="caution">
    <text evidence="6">The sequence shown here is derived from an EMBL/GenBank/DDBJ whole genome shotgun (WGS) entry which is preliminary data.</text>
</comment>
<evidence type="ECO:0000313" key="7">
    <source>
        <dbReference type="Proteomes" id="UP000750711"/>
    </source>
</evidence>
<evidence type="ECO:0000259" key="5">
    <source>
        <dbReference type="Pfam" id="PF12770"/>
    </source>
</evidence>
<dbReference type="Pfam" id="PF12770">
    <property type="entry name" value="CHAT"/>
    <property type="match status" value="1"/>
</dbReference>
<dbReference type="AlphaFoldDB" id="A0A9P8LIR2"/>
<dbReference type="InterPro" id="IPR036770">
    <property type="entry name" value="Ankyrin_rpt-contain_sf"/>
</dbReference>
<evidence type="ECO:0000256" key="1">
    <source>
        <dbReference type="ARBA" id="ARBA00022737"/>
    </source>
</evidence>
<evidence type="ECO:0000256" key="4">
    <source>
        <dbReference type="SAM" id="Coils"/>
    </source>
</evidence>
<accession>A0A9P8LIR2</accession>
<reference evidence="6" key="1">
    <citation type="submission" date="2021-03" db="EMBL/GenBank/DDBJ databases">
        <title>Comparative genomics and phylogenomic investigation of the class Geoglossomycetes provide insights into ecological specialization and systematics.</title>
        <authorList>
            <person name="Melie T."/>
            <person name="Pirro S."/>
            <person name="Miller A.N."/>
            <person name="Quandt A."/>
        </authorList>
    </citation>
    <scope>NUCLEOTIDE SEQUENCE</scope>
    <source>
        <strain evidence="6">CAQ_001_2017</strain>
    </source>
</reference>
<dbReference type="PROSITE" id="PS50297">
    <property type="entry name" value="ANK_REP_REGION"/>
    <property type="match status" value="2"/>
</dbReference>
<dbReference type="SUPFAM" id="SSF48403">
    <property type="entry name" value="Ankyrin repeat"/>
    <property type="match status" value="1"/>
</dbReference>
<name>A0A9P8LIR2_9PEZI</name>
<keyword evidence="7" id="KW-1185">Reference proteome</keyword>
<dbReference type="InterPro" id="IPR002110">
    <property type="entry name" value="Ankyrin_rpt"/>
</dbReference>
<protein>
    <recommendedName>
        <fullName evidence="5">CHAT domain-containing protein</fullName>
    </recommendedName>
</protein>
<dbReference type="SMART" id="SM00248">
    <property type="entry name" value="ANK"/>
    <property type="match status" value="3"/>
</dbReference>
<dbReference type="Gene3D" id="1.25.40.20">
    <property type="entry name" value="Ankyrin repeat-containing domain"/>
    <property type="match status" value="1"/>
</dbReference>
<keyword evidence="1" id="KW-0677">Repeat</keyword>